<dbReference type="GO" id="GO:0006313">
    <property type="term" value="P:DNA transposition"/>
    <property type="evidence" value="ECO:0007669"/>
    <property type="project" value="InterPro"/>
</dbReference>
<evidence type="ECO:0000313" key="3">
    <source>
        <dbReference type="Proteomes" id="UP000316626"/>
    </source>
</evidence>
<reference evidence="2 3" key="1">
    <citation type="submission" date="2019-06" db="EMBL/GenBank/DDBJ databases">
        <title>Psychrobacillus vulpis sp. nov., a new species isolated from feces of a red fox that inhabits in The Tablas de Daimiel Natural Park, Albacete, Spain.</title>
        <authorList>
            <person name="Rodriguez M."/>
            <person name="Reina J.C."/>
            <person name="Bejar V."/>
            <person name="Llamas I."/>
        </authorList>
    </citation>
    <scope>NUCLEOTIDE SEQUENCE [LARGE SCALE GENOMIC DNA]</scope>
    <source>
        <strain evidence="2 3">Z8</strain>
    </source>
</reference>
<dbReference type="InterPro" id="IPR002559">
    <property type="entry name" value="Transposase_11"/>
</dbReference>
<dbReference type="Pfam" id="PF01609">
    <property type="entry name" value="DDE_Tnp_1"/>
    <property type="match status" value="1"/>
</dbReference>
<feature type="domain" description="Transposase IS4-like" evidence="1">
    <location>
        <begin position="72"/>
        <end position="173"/>
    </location>
</feature>
<protein>
    <submittedName>
        <fullName evidence="2">Transposase</fullName>
    </submittedName>
</protein>
<proteinExistence type="predicted"/>
<dbReference type="GO" id="GO:0003677">
    <property type="term" value="F:DNA binding"/>
    <property type="evidence" value="ECO:0007669"/>
    <property type="project" value="InterPro"/>
</dbReference>
<dbReference type="AlphaFoldDB" id="A0A544TF82"/>
<dbReference type="SUPFAM" id="SSF53098">
    <property type="entry name" value="Ribonuclease H-like"/>
    <property type="match status" value="1"/>
</dbReference>
<dbReference type="OrthoDB" id="368860at2"/>
<gene>
    <name evidence="2" type="ORF">FG384_19125</name>
</gene>
<evidence type="ECO:0000313" key="2">
    <source>
        <dbReference type="EMBL" id="TQR16114.1"/>
    </source>
</evidence>
<dbReference type="Proteomes" id="UP000316626">
    <property type="component" value="Unassembled WGS sequence"/>
</dbReference>
<keyword evidence="3" id="KW-1185">Reference proteome</keyword>
<dbReference type="GO" id="GO:0004803">
    <property type="term" value="F:transposase activity"/>
    <property type="evidence" value="ECO:0007669"/>
    <property type="project" value="InterPro"/>
</dbReference>
<dbReference type="InterPro" id="IPR012337">
    <property type="entry name" value="RNaseH-like_sf"/>
</dbReference>
<name>A0A544TF82_9BACI</name>
<dbReference type="EMBL" id="VDGI01000041">
    <property type="protein sequence ID" value="TQR16114.1"/>
    <property type="molecule type" value="Genomic_DNA"/>
</dbReference>
<evidence type="ECO:0000259" key="1">
    <source>
        <dbReference type="Pfam" id="PF01609"/>
    </source>
</evidence>
<organism evidence="2 3">
    <name type="scientific">Psychrobacillus vulpis</name>
    <dbReference type="NCBI Taxonomy" id="2325572"/>
    <lineage>
        <taxon>Bacteria</taxon>
        <taxon>Bacillati</taxon>
        <taxon>Bacillota</taxon>
        <taxon>Bacilli</taxon>
        <taxon>Bacillales</taxon>
        <taxon>Bacillaceae</taxon>
        <taxon>Psychrobacillus</taxon>
    </lineage>
</organism>
<sequence length="183" mass="20584">MNDMLVRRLLLLCSKPKFLEEIGLKFISHSTIGRRLSELNTSHLGDFLGRLAAHYWRLKGDAKGLNANVGLLRIIDGTYIKLPNNAANWTAISKDSYGIKLHVRIVVASHNSVFPEKMIPSTGNVADSDAVNHIIDADGALYVMDRGYAHKTKIGGWLERNIQFLVRVRKNHSPLVYFFNTID</sequence>
<accession>A0A544TF82</accession>
<comment type="caution">
    <text evidence="2">The sequence shown here is derived from an EMBL/GenBank/DDBJ whole genome shotgun (WGS) entry which is preliminary data.</text>
</comment>